<dbReference type="AlphaFoldDB" id="A0AAV1EET7"/>
<accession>A0AAV1EET7</accession>
<feature type="domain" description="Agenet" evidence="1">
    <location>
        <begin position="116"/>
        <end position="176"/>
    </location>
</feature>
<reference evidence="2" key="1">
    <citation type="submission" date="2023-03" db="EMBL/GenBank/DDBJ databases">
        <authorList>
            <person name="Julca I."/>
        </authorList>
    </citation>
    <scope>NUCLEOTIDE SEQUENCE</scope>
</reference>
<evidence type="ECO:0000259" key="1">
    <source>
        <dbReference type="SMART" id="SM00743"/>
    </source>
</evidence>
<evidence type="ECO:0000313" key="2">
    <source>
        <dbReference type="EMBL" id="CAI9118267.1"/>
    </source>
</evidence>
<organism evidence="2 3">
    <name type="scientific">Oldenlandia corymbosa var. corymbosa</name>
    <dbReference type="NCBI Taxonomy" id="529605"/>
    <lineage>
        <taxon>Eukaryota</taxon>
        <taxon>Viridiplantae</taxon>
        <taxon>Streptophyta</taxon>
        <taxon>Embryophyta</taxon>
        <taxon>Tracheophyta</taxon>
        <taxon>Spermatophyta</taxon>
        <taxon>Magnoliopsida</taxon>
        <taxon>eudicotyledons</taxon>
        <taxon>Gunneridae</taxon>
        <taxon>Pentapetalae</taxon>
        <taxon>asterids</taxon>
        <taxon>lamiids</taxon>
        <taxon>Gentianales</taxon>
        <taxon>Rubiaceae</taxon>
        <taxon>Rubioideae</taxon>
        <taxon>Spermacoceae</taxon>
        <taxon>Hedyotis-Oldenlandia complex</taxon>
        <taxon>Oldenlandia</taxon>
    </lineage>
</organism>
<dbReference type="InterPro" id="IPR016197">
    <property type="entry name" value="Chromo-like_dom_sf"/>
</dbReference>
<dbReference type="EMBL" id="OX459126">
    <property type="protein sequence ID" value="CAI9118267.1"/>
    <property type="molecule type" value="Genomic_DNA"/>
</dbReference>
<keyword evidence="3" id="KW-1185">Reference proteome</keyword>
<name>A0AAV1EET7_OLDCO</name>
<dbReference type="SUPFAM" id="SSF54160">
    <property type="entry name" value="Chromo domain-like"/>
    <property type="match status" value="1"/>
</dbReference>
<sequence length="337" mass="37821">MKRRMGHGMVEDTPMPFKVGQLVEIRSFMKGYKGAWFRCEIKDISQKGNRCVRLLLRYIDYPDEQDEWTELYKTPPSGWSTKREKQLMLRPKYPPIYHSIEPSINAISEVIVISDGDWHVGDLVDWFEKDCYWTGKVTHILGDEEAMVELLPPPWGEGDSYRASFSNLRPSLDWSPKDGWTVPVFKDGGNFPQCARLVYPMNRTVGDSLVSTVPVESECLIDNPVSAGLPSNLAADSHVEVGYPGVGDMKIESQNCTKEVIGTPGSGDESLQNIKASVEVPLNSTQESTLEAALMDFEELANKLTWLGKILKFGMPLSDVGTASWKFVEHHGSYVPK</sequence>
<dbReference type="Pfam" id="PF05641">
    <property type="entry name" value="Agenet"/>
    <property type="match status" value="1"/>
</dbReference>
<proteinExistence type="predicted"/>
<evidence type="ECO:0000313" key="3">
    <source>
        <dbReference type="Proteomes" id="UP001161247"/>
    </source>
</evidence>
<dbReference type="Gene3D" id="2.30.30.140">
    <property type="match status" value="1"/>
</dbReference>
<protein>
    <submittedName>
        <fullName evidence="2">OLC1v1019807C1</fullName>
    </submittedName>
</protein>
<dbReference type="SMART" id="SM00743">
    <property type="entry name" value="Agenet"/>
    <property type="match status" value="1"/>
</dbReference>
<dbReference type="InterPro" id="IPR008395">
    <property type="entry name" value="Agenet-like_dom"/>
</dbReference>
<dbReference type="InterPro" id="IPR014002">
    <property type="entry name" value="Agenet_dom_plant"/>
</dbReference>
<dbReference type="PANTHER" id="PTHR36805:SF7">
    <property type="entry name" value="AGENET DOMAIN-CONTAINING PROTEIN"/>
    <property type="match status" value="1"/>
</dbReference>
<dbReference type="Proteomes" id="UP001161247">
    <property type="component" value="Chromosome 9"/>
</dbReference>
<dbReference type="PANTHER" id="PTHR36805">
    <property type="entry name" value="AGENET DOMAIN-CONTAINING PROTEIN"/>
    <property type="match status" value="1"/>
</dbReference>
<gene>
    <name evidence="2" type="ORF">OLC1_LOCUS24174</name>
</gene>